<dbReference type="RefSeq" id="WP_049725646.1">
    <property type="nucleotide sequence ID" value="NZ_CP012154.1"/>
</dbReference>
<evidence type="ECO:0000313" key="4">
    <source>
        <dbReference type="Proteomes" id="UP000066624"/>
    </source>
</evidence>
<accession>A0A0K0XWK0</accession>
<comment type="subcellular location">
    <subcellularLocation>
        <location evidence="1">Membrane</location>
    </subcellularLocation>
</comment>
<evidence type="ECO:0000313" key="3">
    <source>
        <dbReference type="EMBL" id="AKS42058.1"/>
    </source>
</evidence>
<name>A0A0K0XWK0_9GAMM</name>
<dbReference type="InterPro" id="IPR008816">
    <property type="entry name" value="Gly_zipper_2TM_dom"/>
</dbReference>
<dbReference type="AlphaFoldDB" id="A0A0K0XWK0"/>
<dbReference type="Proteomes" id="UP000066624">
    <property type="component" value="Chromosome"/>
</dbReference>
<dbReference type="GO" id="GO:0019867">
    <property type="term" value="C:outer membrane"/>
    <property type="evidence" value="ECO:0007669"/>
    <property type="project" value="InterPro"/>
</dbReference>
<reference evidence="3 4" key="1">
    <citation type="submission" date="2015-07" db="EMBL/GenBank/DDBJ databases">
        <authorList>
            <person name="Noorani M."/>
        </authorList>
    </citation>
    <scope>NUCLEOTIDE SEQUENCE [LARGE SCALE GENOMIC DNA]</scope>
    <source>
        <strain evidence="3 4">KCTC 42284</strain>
    </source>
</reference>
<dbReference type="InterPro" id="IPR051407">
    <property type="entry name" value="Bact_OM_lipoprot/Surf_antigen"/>
</dbReference>
<dbReference type="OrthoDB" id="8909257at2"/>
<gene>
    <name evidence="3" type="ORF">WM2015_1688</name>
</gene>
<protein>
    <submittedName>
        <fullName evidence="3">17 kDa surface antigen</fullName>
    </submittedName>
</protein>
<keyword evidence="4" id="KW-1185">Reference proteome</keyword>
<dbReference type="PANTHER" id="PTHR35603:SF2">
    <property type="entry name" value="OUTER MEMBRANE LIPOPROTEIN"/>
    <property type="match status" value="1"/>
</dbReference>
<dbReference type="Pfam" id="PF05433">
    <property type="entry name" value="Rick_17kDa_Anti"/>
    <property type="match status" value="1"/>
</dbReference>
<organism evidence="3 4">
    <name type="scientific">Wenzhouxiangella marina</name>
    <dbReference type="NCBI Taxonomy" id="1579979"/>
    <lineage>
        <taxon>Bacteria</taxon>
        <taxon>Pseudomonadati</taxon>
        <taxon>Pseudomonadota</taxon>
        <taxon>Gammaproteobacteria</taxon>
        <taxon>Chromatiales</taxon>
        <taxon>Wenzhouxiangellaceae</taxon>
        <taxon>Wenzhouxiangella</taxon>
    </lineage>
</organism>
<dbReference type="PANTHER" id="PTHR35603">
    <property type="match status" value="1"/>
</dbReference>
<proteinExistence type="predicted"/>
<keyword evidence="2" id="KW-0472">Membrane</keyword>
<evidence type="ECO:0000256" key="2">
    <source>
        <dbReference type="ARBA" id="ARBA00023136"/>
    </source>
</evidence>
<dbReference type="KEGG" id="wma:WM2015_1688"/>
<dbReference type="EMBL" id="CP012154">
    <property type="protein sequence ID" value="AKS42058.1"/>
    <property type="molecule type" value="Genomic_DNA"/>
</dbReference>
<evidence type="ECO:0000256" key="1">
    <source>
        <dbReference type="ARBA" id="ARBA00004370"/>
    </source>
</evidence>
<dbReference type="STRING" id="1579979.WM2015_1688"/>
<sequence length="172" mass="19575">MKRTATLLLASFLLATTAEAGSDHYRTVPVVDVRPEYRIERSPIDREVCWEEDRYERVDRGRRSRTGTIFGAILGGVIGNQFGSGNGRRAATVAGVALGGSIGRDIDRQRGEPDGYRLVQHEHCRLERDYEERSVLSGYRVTYEYDGRLYHTRTHEHPGDEIRIRVEVTPLD</sequence>